<sequence>MTAEQNSALDAMIGYNLKRANTIAESQIRRCLANIGLAPREFSALALAVEIPNITQSTLARHLGVERSGLVSTIDALEQRALLNRVAVPGDRRIQALIATAKGIAAHQEALCAIQMQEEQLTQVLSATEIDSLRAVLQKIRKFEEGKTP</sequence>
<proteinExistence type="predicted"/>
<organism evidence="5 6">
    <name type="scientific">Amylibacter marinus</name>
    <dbReference type="NCBI Taxonomy" id="1475483"/>
    <lineage>
        <taxon>Bacteria</taxon>
        <taxon>Pseudomonadati</taxon>
        <taxon>Pseudomonadota</taxon>
        <taxon>Alphaproteobacteria</taxon>
        <taxon>Rhodobacterales</taxon>
        <taxon>Paracoccaceae</taxon>
        <taxon>Amylibacter</taxon>
    </lineage>
</organism>
<evidence type="ECO:0000256" key="1">
    <source>
        <dbReference type="ARBA" id="ARBA00023015"/>
    </source>
</evidence>
<dbReference type="InterPro" id="IPR036388">
    <property type="entry name" value="WH-like_DNA-bd_sf"/>
</dbReference>
<dbReference type="PROSITE" id="PS50995">
    <property type="entry name" value="HTH_MARR_2"/>
    <property type="match status" value="1"/>
</dbReference>
<evidence type="ECO:0000259" key="4">
    <source>
        <dbReference type="PROSITE" id="PS50995"/>
    </source>
</evidence>
<keyword evidence="2" id="KW-0238">DNA-binding</keyword>
<dbReference type="PRINTS" id="PR00598">
    <property type="entry name" value="HTHMARR"/>
</dbReference>
<keyword evidence="3" id="KW-0804">Transcription</keyword>
<keyword evidence="1" id="KW-0805">Transcription regulation</keyword>
<dbReference type="Proteomes" id="UP001156694">
    <property type="component" value="Unassembled WGS sequence"/>
</dbReference>
<evidence type="ECO:0000256" key="2">
    <source>
        <dbReference type="ARBA" id="ARBA00023125"/>
    </source>
</evidence>
<accession>A0ABQ5VUK7</accession>
<evidence type="ECO:0000256" key="3">
    <source>
        <dbReference type="ARBA" id="ARBA00023163"/>
    </source>
</evidence>
<reference evidence="6" key="1">
    <citation type="journal article" date="2019" name="Int. J. Syst. Evol. Microbiol.">
        <title>The Global Catalogue of Microorganisms (GCM) 10K type strain sequencing project: providing services to taxonomists for standard genome sequencing and annotation.</title>
        <authorList>
            <consortium name="The Broad Institute Genomics Platform"/>
            <consortium name="The Broad Institute Genome Sequencing Center for Infectious Disease"/>
            <person name="Wu L."/>
            <person name="Ma J."/>
        </authorList>
    </citation>
    <scope>NUCLEOTIDE SEQUENCE [LARGE SCALE GENOMIC DNA]</scope>
    <source>
        <strain evidence="6">NBRC 110140</strain>
    </source>
</reference>
<dbReference type="PANTHER" id="PTHR42756">
    <property type="entry name" value="TRANSCRIPTIONAL REGULATOR, MARR"/>
    <property type="match status" value="1"/>
</dbReference>
<dbReference type="SMART" id="SM00347">
    <property type="entry name" value="HTH_MARR"/>
    <property type="match status" value="1"/>
</dbReference>
<name>A0ABQ5VUK7_9RHOB</name>
<dbReference type="PANTHER" id="PTHR42756:SF1">
    <property type="entry name" value="TRANSCRIPTIONAL REPRESSOR OF EMRAB OPERON"/>
    <property type="match status" value="1"/>
</dbReference>
<protein>
    <recommendedName>
        <fullName evidence="4">HTH marR-type domain-containing protein</fullName>
    </recommendedName>
</protein>
<dbReference type="EMBL" id="BSNN01000002">
    <property type="protein sequence ID" value="GLQ34844.1"/>
    <property type="molecule type" value="Genomic_DNA"/>
</dbReference>
<dbReference type="Gene3D" id="1.10.10.10">
    <property type="entry name" value="Winged helix-like DNA-binding domain superfamily/Winged helix DNA-binding domain"/>
    <property type="match status" value="1"/>
</dbReference>
<dbReference type="InterPro" id="IPR036390">
    <property type="entry name" value="WH_DNA-bd_sf"/>
</dbReference>
<evidence type="ECO:0000313" key="5">
    <source>
        <dbReference type="EMBL" id="GLQ34844.1"/>
    </source>
</evidence>
<feature type="domain" description="HTH marR-type" evidence="4">
    <location>
        <begin position="10"/>
        <end position="142"/>
    </location>
</feature>
<gene>
    <name evidence="5" type="ORF">GCM10007939_11270</name>
</gene>
<dbReference type="Pfam" id="PF01047">
    <property type="entry name" value="MarR"/>
    <property type="match status" value="1"/>
</dbReference>
<dbReference type="RefSeq" id="WP_284376854.1">
    <property type="nucleotide sequence ID" value="NZ_BSNN01000002.1"/>
</dbReference>
<dbReference type="SUPFAM" id="SSF46785">
    <property type="entry name" value="Winged helix' DNA-binding domain"/>
    <property type="match status" value="1"/>
</dbReference>
<comment type="caution">
    <text evidence="5">The sequence shown here is derived from an EMBL/GenBank/DDBJ whole genome shotgun (WGS) entry which is preliminary data.</text>
</comment>
<evidence type="ECO:0000313" key="6">
    <source>
        <dbReference type="Proteomes" id="UP001156694"/>
    </source>
</evidence>
<dbReference type="InterPro" id="IPR000835">
    <property type="entry name" value="HTH_MarR-typ"/>
</dbReference>
<keyword evidence="6" id="KW-1185">Reference proteome</keyword>